<name>A0ABR2YC15_9CHLO</name>
<accession>A0ABR2YC15</accession>
<reference evidence="1 2" key="1">
    <citation type="journal article" date="2024" name="Nat. Commun.">
        <title>Phylogenomics reveals the evolutionary origins of lichenization in chlorophyte algae.</title>
        <authorList>
            <person name="Puginier C."/>
            <person name="Libourel C."/>
            <person name="Otte J."/>
            <person name="Skaloud P."/>
            <person name="Haon M."/>
            <person name="Grisel S."/>
            <person name="Petersen M."/>
            <person name="Berrin J.G."/>
            <person name="Delaux P.M."/>
            <person name="Dal Grande F."/>
            <person name="Keller J."/>
        </authorList>
    </citation>
    <scope>NUCLEOTIDE SEQUENCE [LARGE SCALE GENOMIC DNA]</scope>
    <source>
        <strain evidence="1 2">SAG 216-7</strain>
    </source>
</reference>
<dbReference type="Proteomes" id="UP001491310">
    <property type="component" value="Unassembled WGS sequence"/>
</dbReference>
<comment type="caution">
    <text evidence="1">The sequence shown here is derived from an EMBL/GenBank/DDBJ whole genome shotgun (WGS) entry which is preliminary data.</text>
</comment>
<evidence type="ECO:0008006" key="3">
    <source>
        <dbReference type="Google" id="ProtNLM"/>
    </source>
</evidence>
<organism evidence="1 2">
    <name type="scientific">Coccomyxa subellipsoidea</name>
    <dbReference type="NCBI Taxonomy" id="248742"/>
    <lineage>
        <taxon>Eukaryota</taxon>
        <taxon>Viridiplantae</taxon>
        <taxon>Chlorophyta</taxon>
        <taxon>core chlorophytes</taxon>
        <taxon>Trebouxiophyceae</taxon>
        <taxon>Trebouxiophyceae incertae sedis</taxon>
        <taxon>Coccomyxaceae</taxon>
        <taxon>Coccomyxa</taxon>
    </lineage>
</organism>
<evidence type="ECO:0000313" key="1">
    <source>
        <dbReference type="EMBL" id="KAK9902068.1"/>
    </source>
</evidence>
<keyword evidence="2" id="KW-1185">Reference proteome</keyword>
<proteinExistence type="predicted"/>
<gene>
    <name evidence="1" type="ORF">WJX75_003099</name>
</gene>
<protein>
    <recommendedName>
        <fullName evidence="3">Fe2OG dioxygenase domain-containing protein</fullName>
    </recommendedName>
</protein>
<dbReference type="EMBL" id="JALJOT010000016">
    <property type="protein sequence ID" value="KAK9902068.1"/>
    <property type="molecule type" value="Genomic_DNA"/>
</dbReference>
<evidence type="ECO:0000313" key="2">
    <source>
        <dbReference type="Proteomes" id="UP001491310"/>
    </source>
</evidence>
<sequence length="352" mass="37753">MIQSVLRLVQIVEDLQSAGALEVAASFCVVLLNTINEPRFDAKSSDNAVSAVVASRIGQVAYLVLLGCTNRLSDVVLQSSRHSAIAPAVAGSLDVAHPCILFPALPDDMFQALKRGFSAGANFWSETGYFSHDTPFSSVLYNLEKQPGNAIEAAISSLYQELKRSNLDMEGILAAEWWVHMRDPTSAHQLHFDLDEGRIGAGAAKYRLVHPVLSSVLYLSGAGGPTVVLEQSATDGLAERAFLGTPSENTLFCFPGNYLHGVLPGGQASSEAPGGVQRISLIIACPCETPGGECAQHESEIYTQRRDVKNGLSPSMPSERAGLLATSNLPLPGLRFFLRSAEEIQQVYVPQK</sequence>